<dbReference type="RefSeq" id="WP_275306306.1">
    <property type="nucleotide sequence ID" value="NZ_CP095749.1"/>
</dbReference>
<evidence type="ECO:0000313" key="1">
    <source>
        <dbReference type="EMBL" id="WEB38573.1"/>
    </source>
</evidence>
<evidence type="ECO:0000313" key="2">
    <source>
        <dbReference type="Proteomes" id="UP001218629"/>
    </source>
</evidence>
<accession>A0ABY8A0X6</accession>
<gene>
    <name evidence="1" type="ORF">MOV08_04170</name>
</gene>
<dbReference type="Proteomes" id="UP001218629">
    <property type="component" value="Chromosome"/>
</dbReference>
<reference evidence="1 2" key="1">
    <citation type="submission" date="2022-03" db="EMBL/GenBank/DDBJ databases">
        <title>Streptomyces yunnanensis P86,complete genome.</title>
        <authorList>
            <person name="Chen S."/>
            <person name="Zhang Q."/>
        </authorList>
    </citation>
    <scope>NUCLEOTIDE SEQUENCE [LARGE SCALE GENOMIC DNA]</scope>
    <source>
        <strain evidence="1 2">P86</strain>
    </source>
</reference>
<protein>
    <submittedName>
        <fullName evidence="1">DUF6415 family natural product biosynthesis protein</fullName>
    </submittedName>
</protein>
<dbReference type="EMBL" id="CP095749">
    <property type="protein sequence ID" value="WEB38573.1"/>
    <property type="molecule type" value="Genomic_DNA"/>
</dbReference>
<dbReference type="Pfam" id="PF19979">
    <property type="entry name" value="DUF6415"/>
    <property type="match status" value="1"/>
</dbReference>
<name>A0ABY8A0X6_9ACTN</name>
<dbReference type="InterPro" id="IPR046300">
    <property type="entry name" value="DUF6415"/>
</dbReference>
<keyword evidence="2" id="KW-1185">Reference proteome</keyword>
<proteinExistence type="predicted"/>
<sequence>MIRSTLVRAQDLRDTSLCTDELAELDGLLRGHIAVLLPEAQAATDKLWRGGMEWSRRTGRLSEIRFRSEQGLGAGRLSALVQINLLARDCEWLLADHKERHE</sequence>
<organism evidence="1 2">
    <name type="scientific">Streptomyces yunnanensis</name>
    <dbReference type="NCBI Taxonomy" id="156453"/>
    <lineage>
        <taxon>Bacteria</taxon>
        <taxon>Bacillati</taxon>
        <taxon>Actinomycetota</taxon>
        <taxon>Actinomycetes</taxon>
        <taxon>Kitasatosporales</taxon>
        <taxon>Streptomycetaceae</taxon>
        <taxon>Streptomyces</taxon>
    </lineage>
</organism>